<gene>
    <name evidence="2" type="ORF">BDV95DRAFT_657449</name>
</gene>
<keyword evidence="3" id="KW-1185">Reference proteome</keyword>
<reference evidence="2 3" key="1">
    <citation type="submission" date="2020-01" db="EMBL/GenBank/DDBJ databases">
        <authorList>
            <consortium name="DOE Joint Genome Institute"/>
            <person name="Haridas S."/>
            <person name="Albert R."/>
            <person name="Binder M."/>
            <person name="Bloem J."/>
            <person name="Labutti K."/>
            <person name="Salamov A."/>
            <person name="Andreopoulos B."/>
            <person name="Baker S.E."/>
            <person name="Barry K."/>
            <person name="Bills G."/>
            <person name="Bluhm B.H."/>
            <person name="Cannon C."/>
            <person name="Castanera R."/>
            <person name="Culley D.E."/>
            <person name="Daum C."/>
            <person name="Ezra D."/>
            <person name="Gonzalez J.B."/>
            <person name="Henrissat B."/>
            <person name="Kuo A."/>
            <person name="Liang C."/>
            <person name="Lipzen A."/>
            <person name="Lutzoni F."/>
            <person name="Magnuson J."/>
            <person name="Mondo S."/>
            <person name="Nolan M."/>
            <person name="Ohm R."/>
            <person name="Pangilinan J."/>
            <person name="Park H.-J.H."/>
            <person name="Ramirez L."/>
            <person name="Alfaro M."/>
            <person name="Sun H."/>
            <person name="Tritt A."/>
            <person name="Yoshinaga Y."/>
            <person name="Zwiers L.-H.L."/>
            <person name="Turgeon B.G."/>
            <person name="Goodwin S.B."/>
            <person name="Spatafora J.W."/>
            <person name="Crous P.W."/>
            <person name="Grigoriev I.V."/>
        </authorList>
    </citation>
    <scope>NUCLEOTIDE SEQUENCE [LARGE SCALE GENOMIC DNA]</scope>
    <source>
        <strain evidence="2 3">CBS 611.86</strain>
    </source>
</reference>
<sequence length="333" mass="35921">MASASGIARTGDIAISNDCFQTIEEIFENIQQLVRQCNGASATGRDDGRGSDADGLASTAKADMLDRVLRKVRDAIGSVVVDEEASRSELGGARGSGGADEIEVEEVRSEDGGNELEVQAEAETEAEREEVHDSGAANVEDDIGPDDDRDSGYDGDGEDIESGNAQDITLVEDEDSREYAGANDQYPDHVEDSRVPNIGDRDRAEDGGVETSEVGHGEDQDHADESPETSDDCHVETSETMSATSAVDYAAVTARLEKRLSEFTVNAHRSTAYFWAVAAIYELGVTECRFPRGRRAAEIEAEIRFKLDRLDALWTKYDRGVGVEAGGNRTEAE</sequence>
<name>A0A7C8MFD4_9PLEO</name>
<dbReference type="EMBL" id="JAADJZ010000005">
    <property type="protein sequence ID" value="KAF2875255.1"/>
    <property type="molecule type" value="Genomic_DNA"/>
</dbReference>
<evidence type="ECO:0000256" key="1">
    <source>
        <dbReference type="SAM" id="MobiDB-lite"/>
    </source>
</evidence>
<dbReference type="AlphaFoldDB" id="A0A7C8MFD4"/>
<accession>A0A7C8MFD4</accession>
<protein>
    <submittedName>
        <fullName evidence="2">Uncharacterized protein</fullName>
    </submittedName>
</protein>
<evidence type="ECO:0000313" key="2">
    <source>
        <dbReference type="EMBL" id="KAF2875255.1"/>
    </source>
</evidence>
<feature type="compositionally biased region" description="Acidic residues" evidence="1">
    <location>
        <begin position="112"/>
        <end position="128"/>
    </location>
</feature>
<comment type="caution">
    <text evidence="2">The sequence shown here is derived from an EMBL/GenBank/DDBJ whole genome shotgun (WGS) entry which is preliminary data.</text>
</comment>
<feature type="region of interest" description="Disordered" evidence="1">
    <location>
        <begin position="83"/>
        <end position="242"/>
    </location>
</feature>
<organism evidence="2 3">
    <name type="scientific">Massariosphaeria phaeospora</name>
    <dbReference type="NCBI Taxonomy" id="100035"/>
    <lineage>
        <taxon>Eukaryota</taxon>
        <taxon>Fungi</taxon>
        <taxon>Dikarya</taxon>
        <taxon>Ascomycota</taxon>
        <taxon>Pezizomycotina</taxon>
        <taxon>Dothideomycetes</taxon>
        <taxon>Pleosporomycetidae</taxon>
        <taxon>Pleosporales</taxon>
        <taxon>Pleosporales incertae sedis</taxon>
        <taxon>Massariosphaeria</taxon>
    </lineage>
</organism>
<proteinExistence type="predicted"/>
<dbReference type="Proteomes" id="UP000481861">
    <property type="component" value="Unassembled WGS sequence"/>
</dbReference>
<evidence type="ECO:0000313" key="3">
    <source>
        <dbReference type="Proteomes" id="UP000481861"/>
    </source>
</evidence>
<feature type="compositionally biased region" description="Basic and acidic residues" evidence="1">
    <location>
        <begin position="213"/>
        <end position="237"/>
    </location>
</feature>
<feature type="compositionally biased region" description="Acidic residues" evidence="1">
    <location>
        <begin position="139"/>
        <end position="161"/>
    </location>
</feature>
<feature type="compositionally biased region" description="Basic and acidic residues" evidence="1">
    <location>
        <begin position="186"/>
        <end position="206"/>
    </location>
</feature>